<dbReference type="PANTHER" id="PTHR33281:SF19">
    <property type="entry name" value="VOLTAGE-DEPENDENT ANION CHANNEL-FORMING PROTEIN YNEE"/>
    <property type="match status" value="1"/>
</dbReference>
<evidence type="ECO:0000256" key="6">
    <source>
        <dbReference type="ARBA" id="ARBA00023065"/>
    </source>
</evidence>
<gene>
    <name evidence="10" type="primary">YNEE</name>
    <name evidence="10" type="ORF">TSPGSL018_12551</name>
</gene>
<evidence type="ECO:0000256" key="7">
    <source>
        <dbReference type="ARBA" id="ARBA00023136"/>
    </source>
</evidence>
<keyword evidence="4 9" id="KW-0812">Transmembrane</keyword>
<feature type="transmembrane region" description="Helical" evidence="9">
    <location>
        <begin position="136"/>
        <end position="158"/>
    </location>
</feature>
<dbReference type="PANTHER" id="PTHR33281">
    <property type="entry name" value="UPF0187 PROTEIN YNEE"/>
    <property type="match status" value="1"/>
</dbReference>
<dbReference type="InterPro" id="IPR044669">
    <property type="entry name" value="YneE/VCCN1/2-like"/>
</dbReference>
<evidence type="ECO:0000256" key="2">
    <source>
        <dbReference type="ARBA" id="ARBA00022448"/>
    </source>
</evidence>
<name>A0A061R1T4_9CHLO</name>
<evidence type="ECO:0000256" key="8">
    <source>
        <dbReference type="SAM" id="MobiDB-lite"/>
    </source>
</evidence>
<evidence type="ECO:0000256" key="3">
    <source>
        <dbReference type="ARBA" id="ARBA00022475"/>
    </source>
</evidence>
<dbReference type="AlphaFoldDB" id="A0A061R1T4"/>
<sequence length="399" mass="44050">MNSAVLSRSSAFSGSRSVVCRRSSLPTQFRTGASVELKRSHAVLVRSRSCSVKTCAAYWPAGPGFWETRDRGADVVENFGQQRWRVHEETGRYWRHTLLLFRSRVLTQLKYPLMLIGLISAAVCQTYSHYSSLGVALGQAPLVPFTLTSTVIGLLLVFRTNASYARFWEARSLWGLIVNRTRDLNRQTATWFSKSAPAKHHSMRACFQRWTAAFVYSLKCHLREKGDLAADLKDILPPRELEALLAAKHRPLYALQVLSELVAASDASVFLKGQMDENLTQLEDALGACEKILRTPIPASYTRQTSRFLVLWLTCLPLALWGPCGWATIPIAVLIAFCMLGIEEIGVSIEEPFTHLSLDAICGTITANTRELVETHGPRPGDANGAAPSGSVSQAVSAN</sequence>
<organism evidence="10">
    <name type="scientific">Tetraselmis sp. GSL018</name>
    <dbReference type="NCBI Taxonomy" id="582737"/>
    <lineage>
        <taxon>Eukaryota</taxon>
        <taxon>Viridiplantae</taxon>
        <taxon>Chlorophyta</taxon>
        <taxon>core chlorophytes</taxon>
        <taxon>Chlorodendrophyceae</taxon>
        <taxon>Chlorodendrales</taxon>
        <taxon>Chlorodendraceae</taxon>
        <taxon>Tetraselmis</taxon>
    </lineage>
</organism>
<keyword evidence="3" id="KW-1003">Cell membrane</keyword>
<proteinExistence type="predicted"/>
<keyword evidence="5 9" id="KW-1133">Transmembrane helix</keyword>
<evidence type="ECO:0000256" key="9">
    <source>
        <dbReference type="SAM" id="Phobius"/>
    </source>
</evidence>
<evidence type="ECO:0000313" key="10">
    <source>
        <dbReference type="EMBL" id="JAC66887.1"/>
    </source>
</evidence>
<comment type="subcellular location">
    <subcellularLocation>
        <location evidence="1">Cell membrane</location>
        <topology evidence="1">Multi-pass membrane protein</topology>
    </subcellularLocation>
</comment>
<dbReference type="Pfam" id="PF25539">
    <property type="entry name" value="Bestrophin_2"/>
    <property type="match status" value="1"/>
</dbReference>
<feature type="compositionally biased region" description="Polar residues" evidence="8">
    <location>
        <begin position="390"/>
        <end position="399"/>
    </location>
</feature>
<keyword evidence="6" id="KW-0406">Ion transport</keyword>
<evidence type="ECO:0000256" key="5">
    <source>
        <dbReference type="ARBA" id="ARBA00022989"/>
    </source>
</evidence>
<feature type="transmembrane region" description="Helical" evidence="9">
    <location>
        <begin position="309"/>
        <end position="342"/>
    </location>
</feature>
<accession>A0A061R1T4</accession>
<dbReference type="GO" id="GO:0005254">
    <property type="term" value="F:chloride channel activity"/>
    <property type="evidence" value="ECO:0007669"/>
    <property type="project" value="InterPro"/>
</dbReference>
<keyword evidence="7 9" id="KW-0472">Membrane</keyword>
<feature type="transmembrane region" description="Helical" evidence="9">
    <location>
        <begin position="111"/>
        <end position="130"/>
    </location>
</feature>
<dbReference type="EMBL" id="GBEZ01019703">
    <property type="protein sequence ID" value="JAC66887.1"/>
    <property type="molecule type" value="Transcribed_RNA"/>
</dbReference>
<keyword evidence="2" id="KW-0813">Transport</keyword>
<evidence type="ECO:0000256" key="4">
    <source>
        <dbReference type="ARBA" id="ARBA00022692"/>
    </source>
</evidence>
<reference evidence="10" key="1">
    <citation type="submission" date="2014-05" db="EMBL/GenBank/DDBJ databases">
        <title>The transcriptome of the halophilic microalga Tetraselmis sp. GSL018 isolated from the Great Salt Lake, Utah.</title>
        <authorList>
            <person name="Jinkerson R.E."/>
            <person name="D'Adamo S."/>
            <person name="Posewitz M.C."/>
        </authorList>
    </citation>
    <scope>NUCLEOTIDE SEQUENCE</scope>
    <source>
        <strain evidence="10">GSL018</strain>
    </source>
</reference>
<evidence type="ECO:0000256" key="1">
    <source>
        <dbReference type="ARBA" id="ARBA00004651"/>
    </source>
</evidence>
<dbReference type="GO" id="GO:0005886">
    <property type="term" value="C:plasma membrane"/>
    <property type="evidence" value="ECO:0007669"/>
    <property type="project" value="UniProtKB-SubCell"/>
</dbReference>
<feature type="region of interest" description="Disordered" evidence="8">
    <location>
        <begin position="374"/>
        <end position="399"/>
    </location>
</feature>
<protein>
    <submittedName>
        <fullName evidence="10">Putative membrane protein</fullName>
    </submittedName>
</protein>